<dbReference type="Gene3D" id="3.90.550.10">
    <property type="entry name" value="Spore Coat Polysaccharide Biosynthesis Protein SpsA, Chain A"/>
    <property type="match status" value="1"/>
</dbReference>
<sequence>MSAAQTPDHLAIIPARWGSTRFPGKPLADLGGHPLFWHVHQRCLRAKLIVGAVVATDDPRIVKACETYDVPCVLTGPCATGTDRVAQAAQQLTADGYINVQGDEPFIDPGAIDAVSYALANDPLGADAVNACTPIDHPDDVNDPNIVKAVGDSENNALMFSRLPIPFARGQHPGYLRQLGLYAMTGSALLTFAELPQSPLERAESVEMLRLIEHGHRVRLLRTRDGGPAVDTPADLDQARQYLRQWAEPHL</sequence>
<dbReference type="Proteomes" id="UP001592581">
    <property type="component" value="Unassembled WGS sequence"/>
</dbReference>
<dbReference type="GO" id="GO:0016779">
    <property type="term" value="F:nucleotidyltransferase activity"/>
    <property type="evidence" value="ECO:0007669"/>
    <property type="project" value="UniProtKB-KW"/>
</dbReference>
<dbReference type="RefSeq" id="WP_380568000.1">
    <property type="nucleotide sequence ID" value="NZ_JBEUKS010000014.1"/>
</dbReference>
<keyword evidence="3" id="KW-0448">Lipopolysaccharide biosynthesis</keyword>
<dbReference type="SUPFAM" id="SSF53448">
    <property type="entry name" value="Nucleotide-diphospho-sugar transferases"/>
    <property type="match status" value="1"/>
</dbReference>
<dbReference type="Pfam" id="PF02348">
    <property type="entry name" value="CTP_transf_3"/>
    <property type="match status" value="1"/>
</dbReference>
<organism evidence="4 5">
    <name type="scientific">Streptacidiphilus jeojiensis</name>
    <dbReference type="NCBI Taxonomy" id="3229225"/>
    <lineage>
        <taxon>Bacteria</taxon>
        <taxon>Bacillati</taxon>
        <taxon>Actinomycetota</taxon>
        <taxon>Actinomycetes</taxon>
        <taxon>Kitasatosporales</taxon>
        <taxon>Streptomycetaceae</taxon>
        <taxon>Streptacidiphilus</taxon>
    </lineage>
</organism>
<gene>
    <name evidence="4" type="ORF">ABUW04_32115</name>
</gene>
<evidence type="ECO:0000256" key="1">
    <source>
        <dbReference type="ARBA" id="ARBA00022679"/>
    </source>
</evidence>
<dbReference type="PANTHER" id="PTHR42866">
    <property type="entry name" value="3-DEOXY-MANNO-OCTULOSONATE CYTIDYLYLTRANSFERASE"/>
    <property type="match status" value="1"/>
</dbReference>
<proteinExistence type="predicted"/>
<keyword evidence="5" id="KW-1185">Reference proteome</keyword>
<dbReference type="InterPro" id="IPR004528">
    <property type="entry name" value="KdsB"/>
</dbReference>
<dbReference type="InterPro" id="IPR029044">
    <property type="entry name" value="Nucleotide-diphossugar_trans"/>
</dbReference>
<dbReference type="InterPro" id="IPR003329">
    <property type="entry name" value="Cytidylyl_trans"/>
</dbReference>
<dbReference type="CDD" id="cd02517">
    <property type="entry name" value="CMP-KDO-Synthetase"/>
    <property type="match status" value="1"/>
</dbReference>
<accession>A0ABV6XY54</accession>
<evidence type="ECO:0000313" key="5">
    <source>
        <dbReference type="Proteomes" id="UP001592581"/>
    </source>
</evidence>
<reference evidence="4 5" key="1">
    <citation type="submission" date="2024-06" db="EMBL/GenBank/DDBJ databases">
        <authorList>
            <person name="Lee S.D."/>
        </authorList>
    </citation>
    <scope>NUCLEOTIDE SEQUENCE [LARGE SCALE GENOMIC DNA]</scope>
    <source>
        <strain evidence="4 5">N1-10</strain>
    </source>
</reference>
<evidence type="ECO:0000256" key="2">
    <source>
        <dbReference type="ARBA" id="ARBA00022695"/>
    </source>
</evidence>
<keyword evidence="2 4" id="KW-0548">Nucleotidyltransferase</keyword>
<comment type="caution">
    <text evidence="4">The sequence shown here is derived from an EMBL/GenBank/DDBJ whole genome shotgun (WGS) entry which is preliminary data.</text>
</comment>
<protein>
    <submittedName>
        <fullName evidence="4">3-deoxy-manno-octulosonate cytidylyltransferase</fullName>
    </submittedName>
</protein>
<keyword evidence="1" id="KW-0808">Transferase</keyword>
<name>A0ABV6XY54_9ACTN</name>
<dbReference type="EMBL" id="JBEUKS010000014">
    <property type="protein sequence ID" value="MFC1442904.1"/>
    <property type="molecule type" value="Genomic_DNA"/>
</dbReference>
<dbReference type="PANTHER" id="PTHR42866:SF2">
    <property type="entry name" value="3-DEOXY-MANNO-OCTULOSONATE CYTIDYLYLTRANSFERASE, MITOCHONDRIAL"/>
    <property type="match status" value="1"/>
</dbReference>
<evidence type="ECO:0000256" key="3">
    <source>
        <dbReference type="ARBA" id="ARBA00022985"/>
    </source>
</evidence>
<evidence type="ECO:0000313" key="4">
    <source>
        <dbReference type="EMBL" id="MFC1442904.1"/>
    </source>
</evidence>
<dbReference type="NCBIfam" id="NF003952">
    <property type="entry name" value="PRK05450.1-5"/>
    <property type="match status" value="1"/>
</dbReference>